<proteinExistence type="predicted"/>
<dbReference type="InterPro" id="IPR036397">
    <property type="entry name" value="RNaseH_sf"/>
</dbReference>
<gene>
    <name evidence="1" type="ORF">SEV965_LOCUS3798</name>
</gene>
<evidence type="ECO:0000313" key="2">
    <source>
        <dbReference type="Proteomes" id="UP000663889"/>
    </source>
</evidence>
<sequence length="342" mass="40218">MSSIFQNIDVKGKKKHLALRSLILIWHEKKCWGYRKITKKIWQDYQPDGISYNGLLSLSKRTIKRGTLEDKVRPGRPKAARTVTNIEQIKQRHLHQKHNPGQRSTAVNLGISLASVHRAMKKDLHIKPFHKFKTSKMTNDHVKSRVKSAKTLLNKYGRKEDTKKFSWHLVINSDYSAKIGLQVPNNTKNNVVYGETRESIPRELLEAPTANFFKGFMMWGAISWRGLIPKNGPIFIDEFLDGYEWRHGEKKTMTAQRYIDLLKQNIILSIEERYMDYDYIYQDDYDSIYRGKITLDFIEENMPSRIMPEDQASKLADIWPIENVWSIIETELMRKDYRDLNQ</sequence>
<protein>
    <submittedName>
        <fullName evidence="1">Uncharacterized protein</fullName>
    </submittedName>
</protein>
<name>A0A813XGU5_9BILA</name>
<dbReference type="Proteomes" id="UP000663889">
    <property type="component" value="Unassembled WGS sequence"/>
</dbReference>
<accession>A0A813XGU5</accession>
<dbReference type="AlphaFoldDB" id="A0A813XGU5"/>
<feature type="non-terminal residue" evidence="1">
    <location>
        <position position="342"/>
    </location>
</feature>
<dbReference type="PANTHER" id="PTHR46068:SF1">
    <property type="entry name" value="TRANSPOSASE IS30-LIKE HTH DOMAIN-CONTAINING PROTEIN"/>
    <property type="match status" value="1"/>
</dbReference>
<dbReference type="GO" id="GO:0003676">
    <property type="term" value="F:nucleic acid binding"/>
    <property type="evidence" value="ECO:0007669"/>
    <property type="project" value="InterPro"/>
</dbReference>
<evidence type="ECO:0000313" key="1">
    <source>
        <dbReference type="EMBL" id="CAF0864635.1"/>
    </source>
</evidence>
<dbReference type="PANTHER" id="PTHR46068">
    <property type="entry name" value="PROTEIN CBG27172"/>
    <property type="match status" value="1"/>
</dbReference>
<comment type="caution">
    <text evidence="1">The sequence shown here is derived from an EMBL/GenBank/DDBJ whole genome shotgun (WGS) entry which is preliminary data.</text>
</comment>
<dbReference type="EMBL" id="CAJNOU010000101">
    <property type="protein sequence ID" value="CAF0864635.1"/>
    <property type="molecule type" value="Genomic_DNA"/>
</dbReference>
<reference evidence="1" key="1">
    <citation type="submission" date="2021-02" db="EMBL/GenBank/DDBJ databases">
        <authorList>
            <person name="Nowell W R."/>
        </authorList>
    </citation>
    <scope>NUCLEOTIDE SEQUENCE</scope>
</reference>
<organism evidence="1 2">
    <name type="scientific">Rotaria sordida</name>
    <dbReference type="NCBI Taxonomy" id="392033"/>
    <lineage>
        <taxon>Eukaryota</taxon>
        <taxon>Metazoa</taxon>
        <taxon>Spiralia</taxon>
        <taxon>Gnathifera</taxon>
        <taxon>Rotifera</taxon>
        <taxon>Eurotatoria</taxon>
        <taxon>Bdelloidea</taxon>
        <taxon>Philodinida</taxon>
        <taxon>Philodinidae</taxon>
        <taxon>Rotaria</taxon>
    </lineage>
</organism>
<dbReference type="Gene3D" id="3.30.420.10">
    <property type="entry name" value="Ribonuclease H-like superfamily/Ribonuclease H"/>
    <property type="match status" value="1"/>
</dbReference>